<dbReference type="Pfam" id="PF13812">
    <property type="entry name" value="PPR_3"/>
    <property type="match status" value="1"/>
</dbReference>
<evidence type="ECO:0000313" key="4">
    <source>
        <dbReference type="Proteomes" id="UP001178507"/>
    </source>
</evidence>
<name>A0AA36JJW3_9DINO</name>
<comment type="caution">
    <text evidence="3">The sequence shown here is derived from an EMBL/GenBank/DDBJ whole genome shotgun (WGS) entry which is preliminary data.</text>
</comment>
<evidence type="ECO:0008006" key="5">
    <source>
        <dbReference type="Google" id="ProtNLM"/>
    </source>
</evidence>
<evidence type="ECO:0000313" key="3">
    <source>
        <dbReference type="EMBL" id="CAJ1406815.1"/>
    </source>
</evidence>
<gene>
    <name evidence="3" type="ORF">EVOR1521_LOCUS28676</name>
</gene>
<keyword evidence="4" id="KW-1185">Reference proteome</keyword>
<protein>
    <recommendedName>
        <fullName evidence="5">Pentatricopeptide repeat-containing protein, chloroplastic</fullName>
    </recommendedName>
</protein>
<dbReference type="PANTHER" id="PTHR47447:SF17">
    <property type="entry name" value="OS12G0638900 PROTEIN"/>
    <property type="match status" value="1"/>
</dbReference>
<sequence length="1829" mass="203232">MSTGQCGMWQEALPRVAFCEGRGGGKSLPSHDLKAHGAPFDVISYNCAISASAWQEAPRLLQEMCAKGHDWSAVTLNAAMTVCQRTAQWLKCVALLRCFKARLLKPTQVSYAVSIGAGEWQAGLLLLQRMLVVHLRPNPILYNVGIASTAWQWASEFFRELAAQKLESTVVTENSAIASLAKAGQWQTALAFASRRIDVVGYGAMANACERGHRWPWSLQVLQCMQKQRLRRNIITCNAGLGACKESGQWKLGIGMFKELQHESLKPSVSTQSALVSTVASGGLWREGLLLGRPLGEATVEPTVIAESAAITACEKGTRWEVAVTSLQRLHCCRLRATETTYSAAVSACEKGEQWERAVSILQVLLGWAAELGEVAFNAAICSCETTGRWQVALALLSSVSSQLEARVNSYSVALSACKDFRWRSALSLYASMSTKRLEPSLIACNAALSSCARGRQPQLALGLYRSRPSGTSEVTFNALAECAECDTQILPWILQELHDHRFQMTVVTYNLVLRSCQPLRCDKDSHEGLRRLWSSIRSRNPADLSLSRQVFSRWSDVAADQLRQVVIWIFALPGKTVAEVEMDLAEQYFDILRQVGLSDTCRASVESLILQESAASDIKDAPHGFCVIPYIAAVLRLIQTEHSKFYLDHLCSLLRTEGGLHWALMVLSFPYDVTNVVEQLLRTLEANQARACAIRSPSAFFGPSAASAPSGAPSGAPKARPAPVAPFRTALLSSHIWAWDSLMASREAAIVEGLAWEGLILGYTLADRFEVAKENCFKIQEFMGMGSRPLCQGGHWITVMMDLCTDEGIGTENGCSIHAVKRHLRAAREEVPFFREADLLICSYPYALCPIVGTYEGFEGTAVMVAVKGAGSLTEYADASLVPWLLSIYRRWLSEDSGGLRQVTFADRMDPVLVEAAFGESAEWVDFGARYALELAGGIRCDLRDLRPTRSGSLLIWRLQAAFPAQEALASQLLLTTTLREMTVWSIDVMEETWQFRYAELHKYSAVLQIPWDFALVSFLELLVLGIPVLLPGRRFMQNFITTVYWSRQNISAWKETWKQRFIQLIPEPWEGFGFGKSNKTMGIDVRSKTSMLDQVSFWWKYTEFERHRWVKHFSSVTELATILQTIDTGVLCSKLAKETKAKLARSLAVHRRDFWARLGRLMFYHVLLAALLRRAVAPMYVGHVDIQHFEAGQFADQAGSVGVASHCSCQWADNLNFRLLQTAQGVSASDAMPTCGSAVGFGWRLVRRSAANIFPERDDLSGRSEHGHAHGDPLGTPFSKRFLEASFDEFLFSTGDCKEWVVMRREEVRRLVRHWKRSNRSGVSWISSDSEDMCAALYREGRQDLCGRRGLGSRHGGLNVFVRDAPSPASWGICGSLGVTDLKNSEAYPAGLVIRWGQCKQAHLLCLLLRLARFKFLQAKANASQHVENLPARQLEQLVLGLSISVRGCLYGSLWAPVLWRLLQVPGLQSLRARVVRRSGLNGTAALQSFAQMPWDEVFQRCSSPRTSRCWEEMVGWLSFESSCLLCCNPIFGPRGFTECFDEKFTFELCCSGLPHKLEPWVRELNESTAEALLRAVPRTLQTVHQWRGAVAEVDLVEVEREVQAGCKGFQNTSNESADTLLRLSAEEIRSFLEEGSGQGSHNDSVGLDGPELLFQAGMLCSQGCCSTSELSCAVKQRSFLGRFAALPCAAPIRSCDFYRGSDRVVRAHALLPSSLPPRNAACQMRFVGTAVLLTQPGYENSGHALSEVVALHDASIVITVYSTEHHIASAFMPEQAAMVMLNTRPRRKGPRDQALREMVQLRSDLRNFVRQSSQNRRRRSQKQSQN</sequence>
<dbReference type="Proteomes" id="UP001178507">
    <property type="component" value="Unassembled WGS sequence"/>
</dbReference>
<organism evidence="3 4">
    <name type="scientific">Effrenium voratum</name>
    <dbReference type="NCBI Taxonomy" id="2562239"/>
    <lineage>
        <taxon>Eukaryota</taxon>
        <taxon>Sar</taxon>
        <taxon>Alveolata</taxon>
        <taxon>Dinophyceae</taxon>
        <taxon>Suessiales</taxon>
        <taxon>Symbiodiniaceae</taxon>
        <taxon>Effrenium</taxon>
    </lineage>
</organism>
<dbReference type="InterPro" id="IPR011990">
    <property type="entry name" value="TPR-like_helical_dom_sf"/>
</dbReference>
<keyword evidence="1" id="KW-0677">Repeat</keyword>
<dbReference type="PROSITE" id="PS51375">
    <property type="entry name" value="PPR"/>
    <property type="match status" value="1"/>
</dbReference>
<evidence type="ECO:0000256" key="1">
    <source>
        <dbReference type="ARBA" id="ARBA00022737"/>
    </source>
</evidence>
<dbReference type="PANTHER" id="PTHR47447">
    <property type="entry name" value="OS03G0856100 PROTEIN"/>
    <property type="match status" value="1"/>
</dbReference>
<proteinExistence type="predicted"/>
<dbReference type="InterPro" id="IPR002885">
    <property type="entry name" value="PPR_rpt"/>
</dbReference>
<feature type="repeat" description="PPR" evidence="2">
    <location>
        <begin position="233"/>
        <end position="267"/>
    </location>
</feature>
<reference evidence="3" key="1">
    <citation type="submission" date="2023-08" db="EMBL/GenBank/DDBJ databases">
        <authorList>
            <person name="Chen Y."/>
            <person name="Shah S."/>
            <person name="Dougan E. K."/>
            <person name="Thang M."/>
            <person name="Chan C."/>
        </authorList>
    </citation>
    <scope>NUCLEOTIDE SEQUENCE</scope>
</reference>
<dbReference type="EMBL" id="CAUJNA010003648">
    <property type="protein sequence ID" value="CAJ1406815.1"/>
    <property type="molecule type" value="Genomic_DNA"/>
</dbReference>
<accession>A0AA36JJW3</accession>
<dbReference type="Gene3D" id="1.25.40.10">
    <property type="entry name" value="Tetratricopeptide repeat domain"/>
    <property type="match status" value="3"/>
</dbReference>
<evidence type="ECO:0000256" key="2">
    <source>
        <dbReference type="PROSITE-ProRule" id="PRU00708"/>
    </source>
</evidence>